<dbReference type="SUPFAM" id="SSF56808">
    <property type="entry name" value="Ribosomal protein L1"/>
    <property type="match status" value="1"/>
</dbReference>
<evidence type="ECO:0000256" key="5">
    <source>
        <dbReference type="ARBA" id="ARBA00022845"/>
    </source>
</evidence>
<protein>
    <recommendedName>
        <fullName evidence="9 10">Large ribosomal subunit protein uL1</fullName>
    </recommendedName>
</protein>
<dbReference type="Pfam" id="PF00687">
    <property type="entry name" value="Ribosomal_L1"/>
    <property type="match status" value="1"/>
</dbReference>
<evidence type="ECO:0000313" key="12">
    <source>
        <dbReference type="EMBL" id="QHI68435.1"/>
    </source>
</evidence>
<keyword evidence="2 10" id="KW-0678">Repressor</keyword>
<evidence type="ECO:0000256" key="7">
    <source>
        <dbReference type="ARBA" id="ARBA00022980"/>
    </source>
</evidence>
<dbReference type="InterPro" id="IPR016095">
    <property type="entry name" value="Ribosomal_uL1_3-a/b-sand"/>
</dbReference>
<dbReference type="FunFam" id="3.40.50.790:FF:000001">
    <property type="entry name" value="50S ribosomal protein L1"/>
    <property type="match status" value="1"/>
</dbReference>
<dbReference type="GO" id="GO:0006412">
    <property type="term" value="P:translation"/>
    <property type="evidence" value="ECO:0007669"/>
    <property type="project" value="UniProtKB-UniRule"/>
</dbReference>
<dbReference type="HAMAP" id="MF_01318_B">
    <property type="entry name" value="Ribosomal_uL1_B"/>
    <property type="match status" value="1"/>
</dbReference>
<name>A0A6P1MBE9_9BACT</name>
<keyword evidence="6 10" id="KW-0694">RNA-binding</keyword>
<reference evidence="12 13" key="1">
    <citation type="submission" date="2020-01" db="EMBL/GenBank/DDBJ databases">
        <title>Ponticoccus aerotolerans gen. nov., sp. nov., an anaerobic bacterium and proposal of Ponticoccusceae fam. nov., Ponticoccusles ord. nov. and Ponticoccuse classis nov. in the phylum Kiritimatiellaeota.</title>
        <authorList>
            <person name="Zhou L.Y."/>
            <person name="Du Z.J."/>
        </authorList>
    </citation>
    <scope>NUCLEOTIDE SEQUENCE [LARGE SCALE GENOMIC DNA]</scope>
    <source>
        <strain evidence="12 13">S-5007</strain>
    </source>
</reference>
<keyword evidence="13" id="KW-1185">Reference proteome</keyword>
<evidence type="ECO:0000256" key="8">
    <source>
        <dbReference type="ARBA" id="ARBA00023274"/>
    </source>
</evidence>
<dbReference type="Gene3D" id="3.30.190.20">
    <property type="match status" value="1"/>
</dbReference>
<dbReference type="NCBIfam" id="TIGR01169">
    <property type="entry name" value="rplA_bact"/>
    <property type="match status" value="1"/>
</dbReference>
<keyword evidence="7 10" id="KW-0689">Ribosomal protein</keyword>
<keyword evidence="3 10" id="KW-0820">tRNA-binding</keyword>
<dbReference type="AlphaFoldDB" id="A0A6P1MBE9"/>
<dbReference type="GO" id="GO:0019843">
    <property type="term" value="F:rRNA binding"/>
    <property type="evidence" value="ECO:0007669"/>
    <property type="project" value="UniProtKB-UniRule"/>
</dbReference>
<proteinExistence type="inferred from homology"/>
<dbReference type="RefSeq" id="WP_160626753.1">
    <property type="nucleotide sequence ID" value="NZ_CP047593.1"/>
</dbReference>
<evidence type="ECO:0000256" key="10">
    <source>
        <dbReference type="HAMAP-Rule" id="MF_01318"/>
    </source>
</evidence>
<evidence type="ECO:0000256" key="3">
    <source>
        <dbReference type="ARBA" id="ARBA00022555"/>
    </source>
</evidence>
<dbReference type="InterPro" id="IPR023673">
    <property type="entry name" value="Ribosomal_uL1_CS"/>
</dbReference>
<keyword evidence="5 10" id="KW-0810">Translation regulation</keyword>
<dbReference type="GO" id="GO:0003735">
    <property type="term" value="F:structural constituent of ribosome"/>
    <property type="evidence" value="ECO:0007669"/>
    <property type="project" value="InterPro"/>
</dbReference>
<dbReference type="InterPro" id="IPR023674">
    <property type="entry name" value="Ribosomal_uL1-like"/>
</dbReference>
<evidence type="ECO:0000256" key="4">
    <source>
        <dbReference type="ARBA" id="ARBA00022730"/>
    </source>
</evidence>
<comment type="function">
    <text evidence="10">Binds directly to 23S rRNA. The L1 stalk is quite mobile in the ribosome, and is involved in E site tRNA release.</text>
</comment>
<sequence>MAHGKKYNSVKEKVSVEKQYALEEAIQFLKDNPTAGFDETFELALRMGVDPTKSDQAIRSTVALPNGTGKDVRVIVFATGDAAEAARSAGAADVGFEDLIEKVKNGWMDFDVVIATPDAMKEVRKIARVLGPRGLMPNPKTGTVTDDIGNAVTQFKAGRVEFRMDRNANIMLPFGKRSFTVEALAENFRAAYDAILAAKPDSVKGIYIKRVTIATTMGPGLHVDVKETAAA</sequence>
<dbReference type="InterPro" id="IPR005878">
    <property type="entry name" value="Ribosom_uL1_bac-type"/>
</dbReference>
<dbReference type="InterPro" id="IPR002143">
    <property type="entry name" value="Ribosomal_uL1"/>
</dbReference>
<organism evidence="12 13">
    <name type="scientific">Tichowtungia aerotolerans</name>
    <dbReference type="NCBI Taxonomy" id="2697043"/>
    <lineage>
        <taxon>Bacteria</taxon>
        <taxon>Pseudomonadati</taxon>
        <taxon>Kiritimatiellota</taxon>
        <taxon>Tichowtungiia</taxon>
        <taxon>Tichowtungiales</taxon>
        <taxon>Tichowtungiaceae</taxon>
        <taxon>Tichowtungia</taxon>
    </lineage>
</organism>
<keyword evidence="8 10" id="KW-0687">Ribonucleoprotein</keyword>
<dbReference type="CDD" id="cd00403">
    <property type="entry name" value="Ribosomal_L1"/>
    <property type="match status" value="1"/>
</dbReference>
<keyword evidence="4 10" id="KW-0699">rRNA-binding</keyword>
<dbReference type="PANTHER" id="PTHR36427:SF3">
    <property type="entry name" value="LARGE RIBOSOMAL SUBUNIT PROTEIN UL1M"/>
    <property type="match status" value="1"/>
</dbReference>
<dbReference type="Proteomes" id="UP000464954">
    <property type="component" value="Chromosome"/>
</dbReference>
<dbReference type="GO" id="GO:0000049">
    <property type="term" value="F:tRNA binding"/>
    <property type="evidence" value="ECO:0007669"/>
    <property type="project" value="UniProtKB-KW"/>
</dbReference>
<comment type="subunit">
    <text evidence="10">Part of the 50S ribosomal subunit.</text>
</comment>
<dbReference type="PANTHER" id="PTHR36427">
    <property type="entry name" value="54S RIBOSOMAL PROTEIN L1, MITOCHONDRIAL"/>
    <property type="match status" value="1"/>
</dbReference>
<evidence type="ECO:0000313" key="13">
    <source>
        <dbReference type="Proteomes" id="UP000464954"/>
    </source>
</evidence>
<accession>A0A6P1MBE9</accession>
<gene>
    <name evidence="10" type="primary">rplA</name>
    <name evidence="12" type="ORF">GT409_02855</name>
</gene>
<dbReference type="PROSITE" id="PS01199">
    <property type="entry name" value="RIBOSOMAL_L1"/>
    <property type="match status" value="1"/>
</dbReference>
<evidence type="ECO:0000256" key="6">
    <source>
        <dbReference type="ARBA" id="ARBA00022884"/>
    </source>
</evidence>
<dbReference type="GO" id="GO:0015934">
    <property type="term" value="C:large ribosomal subunit"/>
    <property type="evidence" value="ECO:0007669"/>
    <property type="project" value="InterPro"/>
</dbReference>
<dbReference type="Gene3D" id="3.40.50.790">
    <property type="match status" value="1"/>
</dbReference>
<evidence type="ECO:0000256" key="1">
    <source>
        <dbReference type="ARBA" id="ARBA00010531"/>
    </source>
</evidence>
<evidence type="ECO:0000256" key="2">
    <source>
        <dbReference type="ARBA" id="ARBA00022491"/>
    </source>
</evidence>
<comment type="similarity">
    <text evidence="1 10 11">Belongs to the universal ribosomal protein uL1 family.</text>
</comment>
<dbReference type="GO" id="GO:0006417">
    <property type="term" value="P:regulation of translation"/>
    <property type="evidence" value="ECO:0007669"/>
    <property type="project" value="UniProtKB-KW"/>
</dbReference>
<dbReference type="EMBL" id="CP047593">
    <property type="protein sequence ID" value="QHI68435.1"/>
    <property type="molecule type" value="Genomic_DNA"/>
</dbReference>
<comment type="function">
    <text evidence="10">Protein L1 is also a translational repressor protein, it controls the translation of the L11 operon by binding to its mRNA.</text>
</comment>
<evidence type="ECO:0000256" key="11">
    <source>
        <dbReference type="RuleBase" id="RU000659"/>
    </source>
</evidence>
<dbReference type="KEGG" id="taer:GT409_02855"/>
<dbReference type="InterPro" id="IPR028364">
    <property type="entry name" value="Ribosomal_uL1/biogenesis"/>
</dbReference>
<dbReference type="PIRSF" id="PIRSF002155">
    <property type="entry name" value="Ribosomal_L1"/>
    <property type="match status" value="1"/>
</dbReference>
<evidence type="ECO:0000256" key="9">
    <source>
        <dbReference type="ARBA" id="ARBA00035241"/>
    </source>
</evidence>